<feature type="transmembrane region" description="Helical" evidence="5">
    <location>
        <begin position="138"/>
        <end position="159"/>
    </location>
</feature>
<comment type="subcellular location">
    <subcellularLocation>
        <location evidence="1">Membrane</location>
        <topology evidence="1">Multi-pass membrane protein</topology>
    </subcellularLocation>
</comment>
<evidence type="ECO:0000256" key="4">
    <source>
        <dbReference type="ARBA" id="ARBA00023136"/>
    </source>
</evidence>
<dbReference type="InterPro" id="IPR010291">
    <property type="entry name" value="Ion_channel_UNC-93"/>
</dbReference>
<proteinExistence type="predicted"/>
<organism evidence="6 7">
    <name type="scientific">Jimgerdemannia flammicorona</name>
    <dbReference type="NCBI Taxonomy" id="994334"/>
    <lineage>
        <taxon>Eukaryota</taxon>
        <taxon>Fungi</taxon>
        <taxon>Fungi incertae sedis</taxon>
        <taxon>Mucoromycota</taxon>
        <taxon>Mucoromycotina</taxon>
        <taxon>Endogonomycetes</taxon>
        <taxon>Endogonales</taxon>
        <taxon>Endogonaceae</taxon>
        <taxon>Jimgerdemannia</taxon>
    </lineage>
</organism>
<evidence type="ECO:0000256" key="1">
    <source>
        <dbReference type="ARBA" id="ARBA00004141"/>
    </source>
</evidence>
<feature type="transmembrane region" description="Helical" evidence="5">
    <location>
        <begin position="12"/>
        <end position="34"/>
    </location>
</feature>
<reference evidence="6 7" key="1">
    <citation type="journal article" date="2018" name="New Phytol.">
        <title>Phylogenomics of Endogonaceae and evolution of mycorrhizas within Mucoromycota.</title>
        <authorList>
            <person name="Chang Y."/>
            <person name="Desiro A."/>
            <person name="Na H."/>
            <person name="Sandor L."/>
            <person name="Lipzen A."/>
            <person name="Clum A."/>
            <person name="Barry K."/>
            <person name="Grigoriev I.V."/>
            <person name="Martin F.M."/>
            <person name="Stajich J.E."/>
            <person name="Smith M.E."/>
            <person name="Bonito G."/>
            <person name="Spatafora J.W."/>
        </authorList>
    </citation>
    <scope>NUCLEOTIDE SEQUENCE [LARGE SCALE GENOMIC DNA]</scope>
    <source>
        <strain evidence="6 7">GMNB39</strain>
    </source>
</reference>
<comment type="caution">
    <text evidence="6">The sequence shown here is derived from an EMBL/GenBank/DDBJ whole genome shotgun (WGS) entry which is preliminary data.</text>
</comment>
<dbReference type="EMBL" id="RBNI01001315">
    <property type="protein sequence ID" value="RUP50596.1"/>
    <property type="molecule type" value="Genomic_DNA"/>
</dbReference>
<name>A0A433DII2_9FUNG</name>
<feature type="transmembrane region" description="Helical" evidence="5">
    <location>
        <begin position="295"/>
        <end position="316"/>
    </location>
</feature>
<feature type="transmembrane region" description="Helical" evidence="5">
    <location>
        <begin position="46"/>
        <end position="64"/>
    </location>
</feature>
<evidence type="ECO:0000313" key="7">
    <source>
        <dbReference type="Proteomes" id="UP000268093"/>
    </source>
</evidence>
<dbReference type="InterPro" id="IPR036259">
    <property type="entry name" value="MFS_trans_sf"/>
</dbReference>
<keyword evidence="3 5" id="KW-1133">Transmembrane helix</keyword>
<dbReference type="InterPro" id="IPR051617">
    <property type="entry name" value="UNC-93-like_regulator"/>
</dbReference>
<keyword evidence="7" id="KW-1185">Reference proteome</keyword>
<dbReference type="AlphaFoldDB" id="A0A433DII2"/>
<evidence type="ECO:0008006" key="8">
    <source>
        <dbReference type="Google" id="ProtNLM"/>
    </source>
</evidence>
<feature type="transmembrane region" description="Helical" evidence="5">
    <location>
        <begin position="266"/>
        <end position="283"/>
    </location>
</feature>
<dbReference type="Proteomes" id="UP000268093">
    <property type="component" value="Unassembled WGS sequence"/>
</dbReference>
<evidence type="ECO:0000256" key="3">
    <source>
        <dbReference type="ARBA" id="ARBA00022989"/>
    </source>
</evidence>
<keyword evidence="4 5" id="KW-0472">Membrane</keyword>
<dbReference type="Pfam" id="PF05978">
    <property type="entry name" value="UNC-93"/>
    <property type="match status" value="1"/>
</dbReference>
<dbReference type="Gene3D" id="1.20.1250.20">
    <property type="entry name" value="MFS general substrate transporter like domains"/>
    <property type="match status" value="1"/>
</dbReference>
<sequence length="469" mass="50918">MGFRYSSPYTQVVLVAFICFCCPGMFNAINGLGAAGQADATAQDNAGTALAVTFTIFSLIGGAVYNIIGHYVIIPAAFTYVLYIGSYLTPNTGFTVFTGALLGVGAGFLWTAQGELISIRVLSAIMMSYPREQDKGKYFATFWMIFNLGATIGGVVPLAKEWNNDTSSVSIVTYIVFMVIMSLGGLLAIALLPPRKVHHDDGTPVSIHRFSNWQREAIEAFKLFGDWRMLCLIPLFGGSNWFYTYQFNCYNGGGYFNIRARALNNVLYWLFQIIGAGIFGNFLDWKAAGSRPKRAWLGLITTVVSVMAVWGAALSVQLKYDRARGTFLKQSGNSALQQDVTGGAYAGELIIYALFGAVDAIYQGYCYWLMGALTNDTEKASRFGAFYKTIQNAFAAVAGQVDAHKVEYITELGISWGLCVVGCIFAIPVVNSVADTTEEIVTNVDGADELKVIGGRVESESGVPDKNLV</sequence>
<evidence type="ECO:0000313" key="6">
    <source>
        <dbReference type="EMBL" id="RUP50596.1"/>
    </source>
</evidence>
<feature type="transmembrane region" description="Helical" evidence="5">
    <location>
        <begin position="171"/>
        <end position="192"/>
    </location>
</feature>
<accession>A0A433DII2</accession>
<gene>
    <name evidence="6" type="ORF">BC936DRAFT_138466</name>
</gene>
<evidence type="ECO:0000256" key="2">
    <source>
        <dbReference type="ARBA" id="ARBA00022692"/>
    </source>
</evidence>
<dbReference type="OrthoDB" id="196103at2759"/>
<keyword evidence="2 5" id="KW-0812">Transmembrane</keyword>
<protein>
    <recommendedName>
        <fullName evidence="8">Major facilitator superfamily domain-containing protein</fullName>
    </recommendedName>
</protein>
<dbReference type="SUPFAM" id="SSF103473">
    <property type="entry name" value="MFS general substrate transporter"/>
    <property type="match status" value="1"/>
</dbReference>
<dbReference type="PANTHER" id="PTHR23294">
    <property type="entry name" value="ET TRANSLATION PRODUCT-RELATED"/>
    <property type="match status" value="1"/>
</dbReference>
<evidence type="ECO:0000256" key="5">
    <source>
        <dbReference type="SAM" id="Phobius"/>
    </source>
</evidence>
<dbReference type="PANTHER" id="PTHR23294:SF59">
    <property type="entry name" value="UNC93-LIKE PROTEIN C922.05C"/>
    <property type="match status" value="1"/>
</dbReference>
<dbReference type="GO" id="GO:0016020">
    <property type="term" value="C:membrane"/>
    <property type="evidence" value="ECO:0007669"/>
    <property type="project" value="UniProtKB-SubCell"/>
</dbReference>